<dbReference type="Gene3D" id="3.40.50.720">
    <property type="entry name" value="NAD(P)-binding Rossmann-like Domain"/>
    <property type="match status" value="1"/>
</dbReference>
<reference evidence="9 10" key="1">
    <citation type="journal article" date="2015" name="Int. J. Syst. Evol. Microbiol.">
        <title>Carboxylicivirga linearis sp. nov., isolated from a sea cucumber culture pond.</title>
        <authorList>
            <person name="Wang F.Q."/>
            <person name="Zhou Y.X."/>
            <person name="Lin X.Z."/>
            <person name="Chen G.J."/>
            <person name="Du Z.J."/>
        </authorList>
    </citation>
    <scope>NUCLEOTIDE SEQUENCE [LARGE SCALE GENOMIC DNA]</scope>
    <source>
        <strain evidence="9 10">FB218</strain>
    </source>
</reference>
<comment type="similarity">
    <text evidence="2">Belongs to the bacterial sugar transferase family.</text>
</comment>
<feature type="transmembrane region" description="Helical" evidence="7">
    <location>
        <begin position="123"/>
        <end position="148"/>
    </location>
</feature>
<evidence type="ECO:0000313" key="9">
    <source>
        <dbReference type="EMBL" id="MBS2098947.1"/>
    </source>
</evidence>
<comment type="subcellular location">
    <subcellularLocation>
        <location evidence="1">Membrane</location>
        <topology evidence="1">Multi-pass membrane protein</topology>
    </subcellularLocation>
</comment>
<dbReference type="PANTHER" id="PTHR30576:SF20">
    <property type="entry name" value="QUINOVOSAMINEPHOSPHOTRANSFERAE-RELATED"/>
    <property type="match status" value="1"/>
</dbReference>
<keyword evidence="4 7" id="KW-0812">Transmembrane</keyword>
<dbReference type="InterPro" id="IPR017475">
    <property type="entry name" value="EPS_sugar_tfrase"/>
</dbReference>
<dbReference type="NCBIfam" id="TIGR03025">
    <property type="entry name" value="EPS_sugtrans"/>
    <property type="match status" value="1"/>
</dbReference>
<dbReference type="GO" id="GO:0016740">
    <property type="term" value="F:transferase activity"/>
    <property type="evidence" value="ECO:0007669"/>
    <property type="project" value="UniProtKB-KW"/>
</dbReference>
<feature type="transmembrane region" description="Helical" evidence="7">
    <location>
        <begin position="53"/>
        <end position="73"/>
    </location>
</feature>
<name>A0ABS5JVN4_9BACT</name>
<evidence type="ECO:0000256" key="7">
    <source>
        <dbReference type="SAM" id="Phobius"/>
    </source>
</evidence>
<evidence type="ECO:0000256" key="4">
    <source>
        <dbReference type="ARBA" id="ARBA00022692"/>
    </source>
</evidence>
<evidence type="ECO:0000256" key="6">
    <source>
        <dbReference type="ARBA" id="ARBA00023136"/>
    </source>
</evidence>
<feature type="transmembrane region" description="Helical" evidence="7">
    <location>
        <begin position="12"/>
        <end position="33"/>
    </location>
</feature>
<keyword evidence="6 7" id="KW-0472">Membrane</keyword>
<keyword evidence="3 9" id="KW-0808">Transferase</keyword>
<proteinExistence type="inferred from homology"/>
<evidence type="ECO:0000256" key="5">
    <source>
        <dbReference type="ARBA" id="ARBA00022989"/>
    </source>
</evidence>
<evidence type="ECO:0000313" key="10">
    <source>
        <dbReference type="Proteomes" id="UP000708576"/>
    </source>
</evidence>
<evidence type="ECO:0000259" key="8">
    <source>
        <dbReference type="Pfam" id="PF02397"/>
    </source>
</evidence>
<dbReference type="Pfam" id="PF02397">
    <property type="entry name" value="Bac_transf"/>
    <property type="match status" value="1"/>
</dbReference>
<dbReference type="EMBL" id="JAGUCO010000007">
    <property type="protein sequence ID" value="MBS2098947.1"/>
    <property type="molecule type" value="Genomic_DNA"/>
</dbReference>
<sequence>MGGNFKISKKSINLYFLINDIIIIILSAIYSVYILKRDLPSFSTEFAQTIQSLLNQGTVVVLLSFYMLFILYLTGLYRNKINLSISSHLSKTFSGLGIAYISLFAYFYGLFNLFSFANVWNTFLMLFATTFFSINIPHILLILLLRLLMHKGYWGIKTILIGSNGILTKTEEELSRLSGLSGNNITNVIRIEDIKLDKQDIAISFNEAEKLINEHQPEEIIIAVPSTKEKLITNLIAVAKMRDISIKLIPDMESVVKGFAKINALIAPPYVAVNKKEMPVWQEFIKRIIDITISIVGLVLLLPFFPFIVWGIKKSSDGPVFYQQERIGKNGKPFNIIKFRSMIVNAEAKGPALSSTNDCRVTSFGRFLRRWRIDETPQFINVLIGNMSIVGPRPERSFYINEISKKVPLYSEILQCRPGITSLGMVKFGYAENIEQMIKRLNYDILYMDNISLWIDFKILIYTFKTLISGEGK</sequence>
<dbReference type="InterPro" id="IPR003362">
    <property type="entry name" value="Bact_transf"/>
</dbReference>
<comment type="caution">
    <text evidence="9">The sequence shown here is derived from an EMBL/GenBank/DDBJ whole genome shotgun (WGS) entry which is preliminary data.</text>
</comment>
<feature type="domain" description="Bacterial sugar transferase" evidence="8">
    <location>
        <begin position="286"/>
        <end position="468"/>
    </location>
</feature>
<protein>
    <submittedName>
        <fullName evidence="9">Sugar transferase</fullName>
    </submittedName>
</protein>
<dbReference type="RefSeq" id="WP_212216190.1">
    <property type="nucleotide sequence ID" value="NZ_JAGUCO010000007.1"/>
</dbReference>
<gene>
    <name evidence="9" type="ORF">KEM10_11715</name>
</gene>
<keyword evidence="5 7" id="KW-1133">Transmembrane helix</keyword>
<organism evidence="9 10">
    <name type="scientific">Carboxylicivirga linearis</name>
    <dbReference type="NCBI Taxonomy" id="1628157"/>
    <lineage>
        <taxon>Bacteria</taxon>
        <taxon>Pseudomonadati</taxon>
        <taxon>Bacteroidota</taxon>
        <taxon>Bacteroidia</taxon>
        <taxon>Marinilabiliales</taxon>
        <taxon>Marinilabiliaceae</taxon>
        <taxon>Carboxylicivirga</taxon>
    </lineage>
</organism>
<accession>A0ABS5JVN4</accession>
<feature type="transmembrane region" description="Helical" evidence="7">
    <location>
        <begin position="93"/>
        <end position="111"/>
    </location>
</feature>
<keyword evidence="10" id="KW-1185">Reference proteome</keyword>
<evidence type="ECO:0000256" key="2">
    <source>
        <dbReference type="ARBA" id="ARBA00006464"/>
    </source>
</evidence>
<dbReference type="Proteomes" id="UP000708576">
    <property type="component" value="Unassembled WGS sequence"/>
</dbReference>
<evidence type="ECO:0000256" key="1">
    <source>
        <dbReference type="ARBA" id="ARBA00004141"/>
    </source>
</evidence>
<dbReference type="PANTHER" id="PTHR30576">
    <property type="entry name" value="COLANIC BIOSYNTHESIS UDP-GLUCOSE LIPID CARRIER TRANSFERASE"/>
    <property type="match status" value="1"/>
</dbReference>
<feature type="transmembrane region" description="Helical" evidence="7">
    <location>
        <begin position="288"/>
        <end position="312"/>
    </location>
</feature>
<evidence type="ECO:0000256" key="3">
    <source>
        <dbReference type="ARBA" id="ARBA00022679"/>
    </source>
</evidence>